<dbReference type="InterPro" id="IPR008271">
    <property type="entry name" value="Ser/Thr_kinase_AS"/>
</dbReference>
<keyword evidence="1" id="KW-0723">Serine/threonine-protein kinase</keyword>
<organism evidence="9 10">
    <name type="scientific">Ostreobium quekettii</name>
    <dbReference type="NCBI Taxonomy" id="121088"/>
    <lineage>
        <taxon>Eukaryota</taxon>
        <taxon>Viridiplantae</taxon>
        <taxon>Chlorophyta</taxon>
        <taxon>core chlorophytes</taxon>
        <taxon>Ulvophyceae</taxon>
        <taxon>TCBD clade</taxon>
        <taxon>Bryopsidales</taxon>
        <taxon>Ostreobineae</taxon>
        <taxon>Ostreobiaceae</taxon>
        <taxon>Ostreobium</taxon>
    </lineage>
</organism>
<dbReference type="InterPro" id="IPR011009">
    <property type="entry name" value="Kinase-like_dom_sf"/>
</dbReference>
<protein>
    <recommendedName>
        <fullName evidence="8">Protein kinase domain-containing protein</fullName>
    </recommendedName>
</protein>
<evidence type="ECO:0000256" key="7">
    <source>
        <dbReference type="SAM" id="MobiDB-lite"/>
    </source>
</evidence>
<keyword evidence="5 6" id="KW-0067">ATP-binding</keyword>
<name>A0A8S1J2Q0_9CHLO</name>
<dbReference type="GO" id="GO:0004674">
    <property type="term" value="F:protein serine/threonine kinase activity"/>
    <property type="evidence" value="ECO:0007669"/>
    <property type="project" value="UniProtKB-KW"/>
</dbReference>
<feature type="region of interest" description="Disordered" evidence="7">
    <location>
        <begin position="384"/>
        <end position="446"/>
    </location>
</feature>
<dbReference type="OrthoDB" id="339325at2759"/>
<dbReference type="EMBL" id="CAJHUC010001211">
    <property type="protein sequence ID" value="CAD7700283.1"/>
    <property type="molecule type" value="Genomic_DNA"/>
</dbReference>
<dbReference type="SUPFAM" id="SSF56112">
    <property type="entry name" value="Protein kinase-like (PK-like)"/>
    <property type="match status" value="1"/>
</dbReference>
<feature type="region of interest" description="Disordered" evidence="7">
    <location>
        <begin position="593"/>
        <end position="620"/>
    </location>
</feature>
<gene>
    <name evidence="9" type="ORF">OSTQU699_LOCUS5642</name>
</gene>
<feature type="compositionally biased region" description="Pro residues" evidence="7">
    <location>
        <begin position="427"/>
        <end position="438"/>
    </location>
</feature>
<dbReference type="PROSITE" id="PS00107">
    <property type="entry name" value="PROTEIN_KINASE_ATP"/>
    <property type="match status" value="1"/>
</dbReference>
<keyword evidence="10" id="KW-1185">Reference proteome</keyword>
<dbReference type="PROSITE" id="PS00108">
    <property type="entry name" value="PROTEIN_KINASE_ST"/>
    <property type="match status" value="1"/>
</dbReference>
<accession>A0A8S1J2Q0</accession>
<reference evidence="9" key="1">
    <citation type="submission" date="2020-12" db="EMBL/GenBank/DDBJ databases">
        <authorList>
            <person name="Iha C."/>
        </authorList>
    </citation>
    <scope>NUCLEOTIDE SEQUENCE</scope>
</reference>
<feature type="region of interest" description="Disordered" evidence="7">
    <location>
        <begin position="655"/>
        <end position="699"/>
    </location>
</feature>
<feature type="region of interest" description="Disordered" evidence="7">
    <location>
        <begin position="498"/>
        <end position="548"/>
    </location>
</feature>
<dbReference type="GO" id="GO:0005524">
    <property type="term" value="F:ATP binding"/>
    <property type="evidence" value="ECO:0007669"/>
    <property type="project" value="UniProtKB-UniRule"/>
</dbReference>
<dbReference type="Gene3D" id="1.10.510.10">
    <property type="entry name" value="Transferase(Phosphotransferase) domain 1"/>
    <property type="match status" value="1"/>
</dbReference>
<dbReference type="CDD" id="cd13999">
    <property type="entry name" value="STKc_MAP3K-like"/>
    <property type="match status" value="1"/>
</dbReference>
<dbReference type="InterPro" id="IPR017441">
    <property type="entry name" value="Protein_kinase_ATP_BS"/>
</dbReference>
<evidence type="ECO:0000256" key="4">
    <source>
        <dbReference type="ARBA" id="ARBA00022777"/>
    </source>
</evidence>
<feature type="region of interest" description="Disordered" evidence="7">
    <location>
        <begin position="829"/>
        <end position="866"/>
    </location>
</feature>
<proteinExistence type="predicted"/>
<dbReference type="SMART" id="SM00220">
    <property type="entry name" value="S_TKc"/>
    <property type="match status" value="1"/>
</dbReference>
<dbReference type="PROSITE" id="PS50011">
    <property type="entry name" value="PROTEIN_KINASE_DOM"/>
    <property type="match status" value="1"/>
</dbReference>
<evidence type="ECO:0000256" key="1">
    <source>
        <dbReference type="ARBA" id="ARBA00022527"/>
    </source>
</evidence>
<feature type="compositionally biased region" description="Basic residues" evidence="7">
    <location>
        <begin position="856"/>
        <end position="866"/>
    </location>
</feature>
<dbReference type="Proteomes" id="UP000708148">
    <property type="component" value="Unassembled WGS sequence"/>
</dbReference>
<feature type="compositionally biased region" description="Low complexity" evidence="7">
    <location>
        <begin position="666"/>
        <end position="679"/>
    </location>
</feature>
<feature type="domain" description="Protein kinase" evidence="8">
    <location>
        <begin position="74"/>
        <end position="376"/>
    </location>
</feature>
<keyword evidence="4" id="KW-0418">Kinase</keyword>
<dbReference type="InterPro" id="IPR001245">
    <property type="entry name" value="Ser-Thr/Tyr_kinase_cat_dom"/>
</dbReference>
<comment type="caution">
    <text evidence="9">The sequence shown here is derived from an EMBL/GenBank/DDBJ whole genome shotgun (WGS) entry which is preliminary data.</text>
</comment>
<feature type="binding site" evidence="6">
    <location>
        <position position="101"/>
    </location>
    <ligand>
        <name>ATP</name>
        <dbReference type="ChEBI" id="CHEBI:30616"/>
    </ligand>
</feature>
<evidence type="ECO:0000256" key="3">
    <source>
        <dbReference type="ARBA" id="ARBA00022741"/>
    </source>
</evidence>
<evidence type="ECO:0000256" key="2">
    <source>
        <dbReference type="ARBA" id="ARBA00022679"/>
    </source>
</evidence>
<sequence>MVPAERMAGGGVGKGAMPTREESLQAAAASPFHGVDPQVLSQMLSFSSLSRSPSDILHAFPALWDTPFIPKSQLIFVRQIGQGSFGRVFKGILYEQDVAIKELTVRNVVDALGESAPEPRLETGPGASGDADASTIAGNLLALEKEVSVLRTLRFQKVVMFLGVCLDPPCIVTEYCARGSLFDVLARAKERPEANGKRLTWKRRMGMALDAAKGMNYLHCHIPTVEHRDLKSPNLLVDEHWGVKVADFNTSKFIDPIVATASVCANNPRWLAPEVLESNLHTTASDVYPFGIIMWELLTWEQPWEQDNVNTFQILQFVLRDDLRPQIPPKEELPGDALPDDLYTDYLALMRECWDKDPCRRPSFQDIVVRLQHMMGALGHIARAESQTQDAAKSVPPMPSPMPVHKQHSPRTQVHSATPFASGPFAGGPPSPPEPEPCGIPKHLDTGNADIASRLRRSASTGQRCWQSLRELFATERKEEGHSENWTTLMHLLMDAPSLGAHPDGASEGESQDGVSLSLSDKDMPEVPGSVTMGSPLGKGEPKTLKKGSKWRVVQSVLGEDIKPKGWHKGWQVVKEVLQSEGSGITEEAIQEAIEQSQKRASRAKASGRPPRSPLKRKTSGKWGIVRDLMCTEDVYPAHPGWDFLRSVVKENAAGAGASPGDAVLASGAEGQSEAGAQEKLPEGDKTGKAPGKKTSKRWGELRGMLLGEMDERPKAQQPLHPGWQVLQEALGMDGDGGETQHPSPRPSFGDQSASDSPPPEPRTPTIEESATSSSGDVARSKHPVPPKAEDAPQVSTGWGILRQVLKTEEGSAIANRWEFLEDLLKDKLSSSGSSDADHPTSQGGMESAPATPAPPKRKLQKKGGVSKHWKKVKDLLIVDTDPPSPEKWHFLKEWLTGDDDLGPEWHELRDFAARIKGVPEGPNWNIFRTLFFEDTRIRSHPHWSFLKDLLVKDAHPSKKELRDAATAFKTNQVRRLFSDPRKPINESQWGALRTLMMNNANDTRDMEELREYAMENEAPPVKAGGVKSNWDDILQVLGSGRC</sequence>
<feature type="region of interest" description="Disordered" evidence="7">
    <location>
        <begin position="732"/>
        <end position="795"/>
    </location>
</feature>
<evidence type="ECO:0000313" key="10">
    <source>
        <dbReference type="Proteomes" id="UP000708148"/>
    </source>
</evidence>
<keyword evidence="2" id="KW-0808">Transferase</keyword>
<dbReference type="AlphaFoldDB" id="A0A8S1J2Q0"/>
<evidence type="ECO:0000313" key="9">
    <source>
        <dbReference type="EMBL" id="CAD7700283.1"/>
    </source>
</evidence>
<feature type="region of interest" description="Disordered" evidence="7">
    <location>
        <begin position="1"/>
        <end position="20"/>
    </location>
</feature>
<evidence type="ECO:0000259" key="8">
    <source>
        <dbReference type="PROSITE" id="PS50011"/>
    </source>
</evidence>
<dbReference type="Pfam" id="PF07714">
    <property type="entry name" value="PK_Tyr_Ser-Thr"/>
    <property type="match status" value="1"/>
</dbReference>
<dbReference type="PANTHER" id="PTHR44329:SF289">
    <property type="entry name" value="SERINE_THREONINE-PROTEIN KINASE VIK"/>
    <property type="match status" value="1"/>
</dbReference>
<dbReference type="InterPro" id="IPR051681">
    <property type="entry name" value="Ser/Thr_Kinases-Pseudokinases"/>
</dbReference>
<evidence type="ECO:0000256" key="5">
    <source>
        <dbReference type="ARBA" id="ARBA00022840"/>
    </source>
</evidence>
<dbReference type="PANTHER" id="PTHR44329">
    <property type="entry name" value="SERINE/THREONINE-PROTEIN KINASE TNNI3K-RELATED"/>
    <property type="match status" value="1"/>
</dbReference>
<keyword evidence="3 6" id="KW-0547">Nucleotide-binding</keyword>
<dbReference type="InterPro" id="IPR000719">
    <property type="entry name" value="Prot_kinase_dom"/>
</dbReference>
<evidence type="ECO:0000256" key="6">
    <source>
        <dbReference type="PROSITE-ProRule" id="PRU10141"/>
    </source>
</evidence>